<feature type="compositionally biased region" description="Low complexity" evidence="1">
    <location>
        <begin position="1083"/>
        <end position="1097"/>
    </location>
</feature>
<proteinExistence type="predicted"/>
<evidence type="ECO:0000313" key="3">
    <source>
        <dbReference type="Proteomes" id="UP001362999"/>
    </source>
</evidence>
<accession>A0AAW0A1A4</accession>
<comment type="caution">
    <text evidence="2">The sequence shown here is derived from an EMBL/GenBank/DDBJ whole genome shotgun (WGS) entry which is preliminary data.</text>
</comment>
<dbReference type="EMBL" id="JAWWNJ010000094">
    <property type="protein sequence ID" value="KAK6997117.1"/>
    <property type="molecule type" value="Genomic_DNA"/>
</dbReference>
<feature type="region of interest" description="Disordered" evidence="1">
    <location>
        <begin position="1082"/>
        <end position="1116"/>
    </location>
</feature>
<feature type="region of interest" description="Disordered" evidence="1">
    <location>
        <begin position="382"/>
        <end position="501"/>
    </location>
</feature>
<organism evidence="2 3">
    <name type="scientific">Favolaschia claudopus</name>
    <dbReference type="NCBI Taxonomy" id="2862362"/>
    <lineage>
        <taxon>Eukaryota</taxon>
        <taxon>Fungi</taxon>
        <taxon>Dikarya</taxon>
        <taxon>Basidiomycota</taxon>
        <taxon>Agaricomycotina</taxon>
        <taxon>Agaricomycetes</taxon>
        <taxon>Agaricomycetidae</taxon>
        <taxon>Agaricales</taxon>
        <taxon>Marasmiineae</taxon>
        <taxon>Mycenaceae</taxon>
        <taxon>Favolaschia</taxon>
    </lineage>
</organism>
<feature type="compositionally biased region" description="Basic residues" evidence="1">
    <location>
        <begin position="1107"/>
        <end position="1116"/>
    </location>
</feature>
<reference evidence="2 3" key="1">
    <citation type="journal article" date="2024" name="J Genomics">
        <title>Draft genome sequencing and assembly of Favolaschia claudopus CIRM-BRFM 2984 isolated from oak limbs.</title>
        <authorList>
            <person name="Navarro D."/>
            <person name="Drula E."/>
            <person name="Chaduli D."/>
            <person name="Cazenave R."/>
            <person name="Ahrendt S."/>
            <person name="Wang J."/>
            <person name="Lipzen A."/>
            <person name="Daum C."/>
            <person name="Barry K."/>
            <person name="Grigoriev I.V."/>
            <person name="Favel A."/>
            <person name="Rosso M.N."/>
            <person name="Martin F."/>
        </authorList>
    </citation>
    <scope>NUCLEOTIDE SEQUENCE [LARGE SCALE GENOMIC DNA]</scope>
    <source>
        <strain evidence="2 3">CIRM-BRFM 2984</strain>
    </source>
</reference>
<protein>
    <submittedName>
        <fullName evidence="2">Uncharacterized protein</fullName>
    </submittedName>
</protein>
<name>A0AAW0A1A4_9AGAR</name>
<feature type="compositionally biased region" description="Basic and acidic residues" evidence="1">
    <location>
        <begin position="382"/>
        <end position="463"/>
    </location>
</feature>
<gene>
    <name evidence="2" type="ORF">R3P38DRAFT_3221268</name>
</gene>
<evidence type="ECO:0000313" key="2">
    <source>
        <dbReference type="EMBL" id="KAK6997117.1"/>
    </source>
</evidence>
<dbReference type="Proteomes" id="UP001362999">
    <property type="component" value="Unassembled WGS sequence"/>
</dbReference>
<dbReference type="AlphaFoldDB" id="A0AAW0A1A4"/>
<keyword evidence="3" id="KW-1185">Reference proteome</keyword>
<sequence>MSVSLFRIPGPWSHAILADQKRELPSLDELACKFKETDVPDEFIRNLIQAITSWSTHALDHLAEEHKQTALCYMKIIPTSFGVMNRLTSPAVRNGVLPVVVLDFLLHAVDPQHVAPLEPRLWCRPFSSTKHKNHFLRNTDWYQILHNAWIAHTERKAILKRPTLDVETIAEGPKKRCLGALTVLNNNSKPGDTAMYNMTQAAFMLRGLKEGKMIMTFDAFIDLALLQARQEDPSITRTEVANVLNDPNVDGICAALAVAAAISPVLLLSTQNYANGAYNPSTSIFDYWFAGGNSGRVRLEEPLGQVERVCWTALLRLAAQTVSAAEAIQSIFESEEVLHILRNKPPSEKCKNLDFGSDHGTYEIEEADPEDAYEQEIARRLQEEKENEEKKKQEAEAEREREAMKKKMEVEAAERERQKEEAEREKAEKEKEAKEKKEKEKEERKRQAEEQKKNSQDQSEPRKTRSQSNKLPVKANTVEVSAPAQNRPRKYERGRARTKSGRASNNAYIRVLDEVLDDVKEHVALRDLKPLNFDNSRPMEPEPLVIDLYAPEAQRGCSHKRTFEYCMFKKFAIDREMIESMLQSQPTARPLFLEDSARDPDPRLQASEKQSIFYVCTEAEYEELPDDVKYEIHRHRCVLMLDVHGPKTPPPFDWNALKQFRDPDELCPIQDMGLEGRKGSQCLVKGSLSALLPQQGRPVLNAVHHPLSHRQLSLPPGLSYFCSLAEALTFLENHPHLPKVPSPWGDRRWGLVATALARSPTHQDIAATEMSILTGCKMVAIGVPRADKFGTTNYKADPGSRFSFMNWEDVQVDAQVDVYRWEVFLLEPKMAFYMRAGTPHFIISLEDTVASGLHSINGAQIQPAIFTVLHNFVTEGYHANAEHRVIQWLLVRMFIFWAEIIQRERPEMPMHYPSLGTAQGLLDLLTLHSYVVLYPALLLEPYQNMPPTSGLFGTACYMTADRYEEYDFALYAGDCLVNMACCLTRYRTAWIQSVKEKGDDVTEGFTVTALKQQLRRALAAYEYCSTNAAGPLSKFSPQVIHLEEGHLTTAFDAELNEDVQTPTHTHFMPWDLQSRPMPFSLKPVAARAEARPANAKRPATEDDTLSSRKRQRPLNP</sequence>
<evidence type="ECO:0000256" key="1">
    <source>
        <dbReference type="SAM" id="MobiDB-lite"/>
    </source>
</evidence>